<dbReference type="AlphaFoldDB" id="A0A0A8K2G2"/>
<accession>A0A0A8K2G2</accession>
<reference evidence="2 3" key="1">
    <citation type="submission" date="2014-09" db="EMBL/GenBank/DDBJ databases">
        <title>Genome sequencing of Methyloceanibacter caenitepidi Gela4.</title>
        <authorList>
            <person name="Takeuchi M."/>
            <person name="Susumu S."/>
            <person name="Kamagata Y."/>
            <person name="Oshima K."/>
            <person name="Hattori M."/>
            <person name="Iwasaki W."/>
        </authorList>
    </citation>
    <scope>NUCLEOTIDE SEQUENCE [LARGE SCALE GENOMIC DNA]</scope>
    <source>
        <strain evidence="2 3">Gela4</strain>
    </source>
</reference>
<feature type="transmembrane region" description="Helical" evidence="1">
    <location>
        <begin position="6"/>
        <end position="24"/>
    </location>
</feature>
<keyword evidence="1" id="KW-1133">Transmembrane helix</keyword>
<evidence type="ECO:0000313" key="3">
    <source>
        <dbReference type="Proteomes" id="UP000031643"/>
    </source>
</evidence>
<protein>
    <submittedName>
        <fullName evidence="2">Uncharacterized protein</fullName>
    </submittedName>
</protein>
<feature type="transmembrane region" description="Helical" evidence="1">
    <location>
        <begin position="31"/>
        <end position="51"/>
    </location>
</feature>
<dbReference type="STRING" id="1384459.GL4_1490"/>
<keyword evidence="1" id="KW-0812">Transmembrane</keyword>
<dbReference type="HOGENOM" id="CLU_2789107_0_0_5"/>
<proteinExistence type="predicted"/>
<organism evidence="2 3">
    <name type="scientific">Methyloceanibacter caenitepidi</name>
    <dbReference type="NCBI Taxonomy" id="1384459"/>
    <lineage>
        <taxon>Bacteria</taxon>
        <taxon>Pseudomonadati</taxon>
        <taxon>Pseudomonadota</taxon>
        <taxon>Alphaproteobacteria</taxon>
        <taxon>Hyphomicrobiales</taxon>
        <taxon>Hyphomicrobiaceae</taxon>
        <taxon>Methyloceanibacter</taxon>
    </lineage>
</organism>
<evidence type="ECO:0000313" key="2">
    <source>
        <dbReference type="EMBL" id="BAQ16946.1"/>
    </source>
</evidence>
<dbReference type="KEGG" id="mcg:GL4_1490"/>
<keyword evidence="3" id="KW-1185">Reference proteome</keyword>
<dbReference type="RefSeq" id="WP_045366148.1">
    <property type="nucleotide sequence ID" value="NZ_AP014648.1"/>
</dbReference>
<gene>
    <name evidence="2" type="ORF">GL4_1490</name>
</gene>
<name>A0A0A8K2G2_9HYPH</name>
<dbReference type="EMBL" id="AP014648">
    <property type="protein sequence ID" value="BAQ16946.1"/>
    <property type="molecule type" value="Genomic_DNA"/>
</dbReference>
<dbReference type="Proteomes" id="UP000031643">
    <property type="component" value="Chromosome"/>
</dbReference>
<evidence type="ECO:0000256" key="1">
    <source>
        <dbReference type="SAM" id="Phobius"/>
    </source>
</evidence>
<keyword evidence="1" id="KW-0472">Membrane</keyword>
<sequence length="68" mass="7131">MIFPPALETLVISLVLALAGYYGIDDPREGFLALAIGGFVGAAIGLAWLFLGPHEVAKVFDMGLGAQR</sequence>